<dbReference type="EMBL" id="JDVG02000668">
    <property type="protein sequence ID" value="KFB70642.1"/>
    <property type="molecule type" value="Genomic_DNA"/>
</dbReference>
<dbReference type="GO" id="GO:0017061">
    <property type="term" value="F:S-methyl-5-thioadenosine phosphorylase activity"/>
    <property type="evidence" value="ECO:0007669"/>
    <property type="project" value="UniProtKB-EC"/>
</dbReference>
<evidence type="ECO:0000256" key="7">
    <source>
        <dbReference type="ARBA" id="ARBA00047989"/>
    </source>
</evidence>
<evidence type="ECO:0000256" key="3">
    <source>
        <dbReference type="ARBA" id="ARBA00022679"/>
    </source>
</evidence>
<dbReference type="PANTHER" id="PTHR30616:SF2">
    <property type="entry name" value="PURINE NUCLEOSIDE PHOSPHORYLASE LACC1"/>
    <property type="match status" value="1"/>
</dbReference>
<sequence length="261" mass="27594">MATFATWRLNLEPMTAWIIPDWPAPASVRSLITTRQGGVSRAPYASLNLGDHVGDDPLAVAANRQRLGRSLPATPCWLQQVHGTTVLDAGAGSAQVRVADGAFARNVGVVCVVMTADCLPVLLCDRAGTVVAAAHAGWRGLQAGILERTVAAMAVPGVELLAYLGPAIGPQAFEVGGEVRAAFVDAHAQAAAAFKPLPQPVNRSGGWLADIYRLARQRLASLGVEGVYGGEYCTVSQESRFFSYRRDGVTGRMASLIWLSE</sequence>
<dbReference type="NCBIfam" id="TIGR00726">
    <property type="entry name" value="peptidoglycan editing factor PgeF"/>
    <property type="match status" value="1"/>
</dbReference>
<evidence type="ECO:0000256" key="2">
    <source>
        <dbReference type="ARBA" id="ARBA00007353"/>
    </source>
</evidence>
<evidence type="ECO:0000313" key="12">
    <source>
        <dbReference type="Proteomes" id="UP000020077"/>
    </source>
</evidence>
<dbReference type="AlphaFoldDB" id="A0A080LR49"/>
<dbReference type="CDD" id="cd16833">
    <property type="entry name" value="YfiH"/>
    <property type="match status" value="1"/>
</dbReference>
<dbReference type="SUPFAM" id="SSF64438">
    <property type="entry name" value="CNF1/YfiH-like putative cysteine hydrolases"/>
    <property type="match status" value="1"/>
</dbReference>
<comment type="catalytic activity">
    <reaction evidence="8">
        <text>adenosine + phosphate = alpha-D-ribose 1-phosphate + adenine</text>
        <dbReference type="Rhea" id="RHEA:27642"/>
        <dbReference type="ChEBI" id="CHEBI:16335"/>
        <dbReference type="ChEBI" id="CHEBI:16708"/>
        <dbReference type="ChEBI" id="CHEBI:43474"/>
        <dbReference type="ChEBI" id="CHEBI:57720"/>
        <dbReference type="EC" id="2.4.2.1"/>
    </reaction>
    <physiologicalReaction direction="left-to-right" evidence="8">
        <dbReference type="Rhea" id="RHEA:27643"/>
    </physiologicalReaction>
</comment>
<dbReference type="PANTHER" id="PTHR30616">
    <property type="entry name" value="UNCHARACTERIZED PROTEIN YFIH"/>
    <property type="match status" value="1"/>
</dbReference>
<evidence type="ECO:0000313" key="11">
    <source>
        <dbReference type="EMBL" id="KFB70642.1"/>
    </source>
</evidence>
<keyword evidence="6" id="KW-0862">Zinc</keyword>
<keyword evidence="5" id="KW-0378">Hydrolase</keyword>
<dbReference type="InterPro" id="IPR038371">
    <property type="entry name" value="Cu_polyphenol_OxRdtase_sf"/>
</dbReference>
<keyword evidence="4" id="KW-0479">Metal-binding</keyword>
<reference evidence="11 12" key="1">
    <citation type="submission" date="2014-02" db="EMBL/GenBank/DDBJ databases">
        <title>Expanding our view of genomic diversity in Candidatus Accumulibacter clades.</title>
        <authorList>
            <person name="Skennerton C.T."/>
            <person name="Barr J.J."/>
            <person name="Slater F.R."/>
            <person name="Bond P.L."/>
            <person name="Tyson G.W."/>
        </authorList>
    </citation>
    <scope>NUCLEOTIDE SEQUENCE [LARGE SCALE GENOMIC DNA]</scope>
    <source>
        <strain evidence="12">BA-91</strain>
    </source>
</reference>
<dbReference type="InterPro" id="IPR003730">
    <property type="entry name" value="Cu_polyphenol_OxRdtase"/>
</dbReference>
<evidence type="ECO:0000256" key="10">
    <source>
        <dbReference type="RuleBase" id="RU361274"/>
    </source>
</evidence>
<comment type="catalytic activity">
    <reaction evidence="1">
        <text>inosine + phosphate = alpha-D-ribose 1-phosphate + hypoxanthine</text>
        <dbReference type="Rhea" id="RHEA:27646"/>
        <dbReference type="ChEBI" id="CHEBI:17368"/>
        <dbReference type="ChEBI" id="CHEBI:17596"/>
        <dbReference type="ChEBI" id="CHEBI:43474"/>
        <dbReference type="ChEBI" id="CHEBI:57720"/>
        <dbReference type="EC" id="2.4.2.1"/>
    </reaction>
    <physiologicalReaction direction="left-to-right" evidence="1">
        <dbReference type="Rhea" id="RHEA:27647"/>
    </physiologicalReaction>
</comment>
<protein>
    <recommendedName>
        <fullName evidence="10">Purine nucleoside phosphorylase</fullName>
    </recommendedName>
</protein>
<dbReference type="GO" id="GO:0016787">
    <property type="term" value="F:hydrolase activity"/>
    <property type="evidence" value="ECO:0007669"/>
    <property type="project" value="UniProtKB-KW"/>
</dbReference>
<keyword evidence="3" id="KW-0808">Transferase</keyword>
<evidence type="ECO:0000256" key="1">
    <source>
        <dbReference type="ARBA" id="ARBA00000553"/>
    </source>
</evidence>
<dbReference type="Gene3D" id="3.60.140.10">
    <property type="entry name" value="CNF1/YfiH-like putative cysteine hydrolases"/>
    <property type="match status" value="1"/>
</dbReference>
<dbReference type="Pfam" id="PF02578">
    <property type="entry name" value="Cu-oxidase_4"/>
    <property type="match status" value="1"/>
</dbReference>
<evidence type="ECO:0000256" key="6">
    <source>
        <dbReference type="ARBA" id="ARBA00022833"/>
    </source>
</evidence>
<organism evidence="11 12">
    <name type="scientific">Candidatus Accumulibacter phosphatis</name>
    <dbReference type="NCBI Taxonomy" id="327160"/>
    <lineage>
        <taxon>Bacteria</taxon>
        <taxon>Pseudomonadati</taxon>
        <taxon>Pseudomonadota</taxon>
        <taxon>Betaproteobacteria</taxon>
        <taxon>Candidatus Accumulibacter</taxon>
    </lineage>
</organism>
<accession>A0A080LR49</accession>
<evidence type="ECO:0000256" key="9">
    <source>
        <dbReference type="ARBA" id="ARBA00049893"/>
    </source>
</evidence>
<evidence type="ECO:0000256" key="8">
    <source>
        <dbReference type="ARBA" id="ARBA00048968"/>
    </source>
</evidence>
<dbReference type="Proteomes" id="UP000020077">
    <property type="component" value="Unassembled WGS sequence"/>
</dbReference>
<evidence type="ECO:0000256" key="4">
    <source>
        <dbReference type="ARBA" id="ARBA00022723"/>
    </source>
</evidence>
<comment type="catalytic activity">
    <reaction evidence="7">
        <text>adenosine + H2O + H(+) = inosine + NH4(+)</text>
        <dbReference type="Rhea" id="RHEA:24408"/>
        <dbReference type="ChEBI" id="CHEBI:15377"/>
        <dbReference type="ChEBI" id="CHEBI:15378"/>
        <dbReference type="ChEBI" id="CHEBI:16335"/>
        <dbReference type="ChEBI" id="CHEBI:17596"/>
        <dbReference type="ChEBI" id="CHEBI:28938"/>
        <dbReference type="EC" id="3.5.4.4"/>
    </reaction>
    <physiologicalReaction direction="left-to-right" evidence="7">
        <dbReference type="Rhea" id="RHEA:24409"/>
    </physiologicalReaction>
</comment>
<evidence type="ECO:0000256" key="5">
    <source>
        <dbReference type="ARBA" id="ARBA00022801"/>
    </source>
</evidence>
<dbReference type="GO" id="GO:0005507">
    <property type="term" value="F:copper ion binding"/>
    <property type="evidence" value="ECO:0007669"/>
    <property type="project" value="TreeGrafter"/>
</dbReference>
<proteinExistence type="inferred from homology"/>
<comment type="catalytic activity">
    <reaction evidence="9">
        <text>S-methyl-5'-thioadenosine + phosphate = 5-(methylsulfanyl)-alpha-D-ribose 1-phosphate + adenine</text>
        <dbReference type="Rhea" id="RHEA:11852"/>
        <dbReference type="ChEBI" id="CHEBI:16708"/>
        <dbReference type="ChEBI" id="CHEBI:17509"/>
        <dbReference type="ChEBI" id="CHEBI:43474"/>
        <dbReference type="ChEBI" id="CHEBI:58533"/>
        <dbReference type="EC" id="2.4.2.28"/>
    </reaction>
    <physiologicalReaction direction="left-to-right" evidence="9">
        <dbReference type="Rhea" id="RHEA:11853"/>
    </physiologicalReaction>
</comment>
<gene>
    <name evidence="11" type="primary">yfiH</name>
    <name evidence="11" type="ORF">AW09_004235</name>
</gene>
<comment type="caution">
    <text evidence="11">The sequence shown here is derived from an EMBL/GenBank/DDBJ whole genome shotgun (WGS) entry which is preliminary data.</text>
</comment>
<name>A0A080LR49_9PROT</name>
<comment type="similarity">
    <text evidence="2 10">Belongs to the purine nucleoside phosphorylase YfiH/LACC1 family.</text>
</comment>
<dbReference type="InterPro" id="IPR011324">
    <property type="entry name" value="Cytotoxic_necrot_fac-like_cat"/>
</dbReference>